<accession>A0A381V9G3</accession>
<sequence>MALYGKDSITNGKITTVWGASQLQRENPSGRRA</sequence>
<organism evidence="1">
    <name type="scientific">marine metagenome</name>
    <dbReference type="NCBI Taxonomy" id="408172"/>
    <lineage>
        <taxon>unclassified sequences</taxon>
        <taxon>metagenomes</taxon>
        <taxon>ecological metagenomes</taxon>
    </lineage>
</organism>
<protein>
    <submittedName>
        <fullName evidence="1">Uncharacterized protein</fullName>
    </submittedName>
</protein>
<name>A0A381V9G3_9ZZZZ</name>
<dbReference type="AlphaFoldDB" id="A0A381V9G3"/>
<reference evidence="1" key="1">
    <citation type="submission" date="2018-05" db="EMBL/GenBank/DDBJ databases">
        <authorList>
            <person name="Lanie J.A."/>
            <person name="Ng W.-L."/>
            <person name="Kazmierczak K.M."/>
            <person name="Andrzejewski T.M."/>
            <person name="Davidsen T.M."/>
            <person name="Wayne K.J."/>
            <person name="Tettelin H."/>
            <person name="Glass J.I."/>
            <person name="Rusch D."/>
            <person name="Podicherti R."/>
            <person name="Tsui H.-C.T."/>
            <person name="Winkler M.E."/>
        </authorList>
    </citation>
    <scope>NUCLEOTIDE SEQUENCE</scope>
</reference>
<gene>
    <name evidence="1" type="ORF">METZ01_LOCUS89814</name>
</gene>
<proteinExistence type="predicted"/>
<dbReference type="EMBL" id="UINC01008201">
    <property type="protein sequence ID" value="SVA36960.1"/>
    <property type="molecule type" value="Genomic_DNA"/>
</dbReference>
<evidence type="ECO:0000313" key="1">
    <source>
        <dbReference type="EMBL" id="SVA36960.1"/>
    </source>
</evidence>